<dbReference type="OrthoDB" id="3058674at2759"/>
<dbReference type="AlphaFoldDB" id="A0A9P6JUA7"/>
<reference evidence="2" key="1">
    <citation type="submission" date="2020-11" db="EMBL/GenBank/DDBJ databases">
        <authorList>
            <consortium name="DOE Joint Genome Institute"/>
            <person name="Ahrendt S."/>
            <person name="Riley R."/>
            <person name="Andreopoulos W."/>
            <person name="Labutti K."/>
            <person name="Pangilinan J."/>
            <person name="Ruiz-Duenas F.J."/>
            <person name="Barrasa J.M."/>
            <person name="Sanchez-Garcia M."/>
            <person name="Camarero S."/>
            <person name="Miyauchi S."/>
            <person name="Serrano A."/>
            <person name="Linde D."/>
            <person name="Babiker R."/>
            <person name="Drula E."/>
            <person name="Ayuso-Fernandez I."/>
            <person name="Pacheco R."/>
            <person name="Padilla G."/>
            <person name="Ferreira P."/>
            <person name="Barriuso J."/>
            <person name="Kellner H."/>
            <person name="Castanera R."/>
            <person name="Alfaro M."/>
            <person name="Ramirez L."/>
            <person name="Pisabarro A.G."/>
            <person name="Kuo A."/>
            <person name="Tritt A."/>
            <person name="Lipzen A."/>
            <person name="He G."/>
            <person name="Yan M."/>
            <person name="Ng V."/>
            <person name="Cullen D."/>
            <person name="Martin F."/>
            <person name="Rosso M.-N."/>
            <person name="Henrissat B."/>
            <person name="Hibbett D."/>
            <person name="Martinez A.T."/>
            <person name="Grigoriev I.V."/>
        </authorList>
    </citation>
    <scope>NUCLEOTIDE SEQUENCE</scope>
    <source>
        <strain evidence="2">CBS 506.95</strain>
    </source>
</reference>
<evidence type="ECO:0000256" key="1">
    <source>
        <dbReference type="SAM" id="SignalP"/>
    </source>
</evidence>
<keyword evidence="1" id="KW-0732">Signal</keyword>
<keyword evidence="3" id="KW-1185">Reference proteome</keyword>
<sequence length="97" mass="10318">MKCLSFFLLCGFLSPVASVLLSVDPTQPLVGQSSTVTWTREPSDPDDLNFDLRFVQDGSKDVGLALANIYPADDEDSGTVAVMFPSAGKYTLVAVTG</sequence>
<dbReference type="Proteomes" id="UP000807306">
    <property type="component" value="Unassembled WGS sequence"/>
</dbReference>
<dbReference type="EMBL" id="MU157829">
    <property type="protein sequence ID" value="KAF9533251.1"/>
    <property type="molecule type" value="Genomic_DNA"/>
</dbReference>
<protein>
    <submittedName>
        <fullName evidence="2">Uncharacterized protein</fullName>
    </submittedName>
</protein>
<proteinExistence type="predicted"/>
<gene>
    <name evidence="2" type="ORF">CPB83DRAFT_538822</name>
</gene>
<evidence type="ECO:0000313" key="3">
    <source>
        <dbReference type="Proteomes" id="UP000807306"/>
    </source>
</evidence>
<feature type="chain" id="PRO_5040249970" evidence="1">
    <location>
        <begin position="19"/>
        <end position="97"/>
    </location>
</feature>
<comment type="caution">
    <text evidence="2">The sequence shown here is derived from an EMBL/GenBank/DDBJ whole genome shotgun (WGS) entry which is preliminary data.</text>
</comment>
<evidence type="ECO:0000313" key="2">
    <source>
        <dbReference type="EMBL" id="KAF9533251.1"/>
    </source>
</evidence>
<organism evidence="2 3">
    <name type="scientific">Crepidotus variabilis</name>
    <dbReference type="NCBI Taxonomy" id="179855"/>
    <lineage>
        <taxon>Eukaryota</taxon>
        <taxon>Fungi</taxon>
        <taxon>Dikarya</taxon>
        <taxon>Basidiomycota</taxon>
        <taxon>Agaricomycotina</taxon>
        <taxon>Agaricomycetes</taxon>
        <taxon>Agaricomycetidae</taxon>
        <taxon>Agaricales</taxon>
        <taxon>Agaricineae</taxon>
        <taxon>Crepidotaceae</taxon>
        <taxon>Crepidotus</taxon>
    </lineage>
</organism>
<name>A0A9P6JUA7_9AGAR</name>
<feature type="signal peptide" evidence="1">
    <location>
        <begin position="1"/>
        <end position="18"/>
    </location>
</feature>
<accession>A0A9P6JUA7</accession>